<reference evidence="1" key="1">
    <citation type="submission" date="2014-11" db="EMBL/GenBank/DDBJ databases">
        <authorList>
            <person name="Amaro Gonzalez C."/>
        </authorList>
    </citation>
    <scope>NUCLEOTIDE SEQUENCE</scope>
</reference>
<dbReference type="AlphaFoldDB" id="A0A0E9SXI9"/>
<reference evidence="1" key="2">
    <citation type="journal article" date="2015" name="Fish Shellfish Immunol.">
        <title>Early steps in the European eel (Anguilla anguilla)-Vibrio vulnificus interaction in the gills: Role of the RtxA13 toxin.</title>
        <authorList>
            <person name="Callol A."/>
            <person name="Pajuelo D."/>
            <person name="Ebbesson L."/>
            <person name="Teles M."/>
            <person name="MacKenzie S."/>
            <person name="Amaro C."/>
        </authorList>
    </citation>
    <scope>NUCLEOTIDE SEQUENCE</scope>
</reference>
<dbReference type="EMBL" id="GBXM01060953">
    <property type="protein sequence ID" value="JAH47624.1"/>
    <property type="molecule type" value="Transcribed_RNA"/>
</dbReference>
<name>A0A0E9SXI9_ANGAN</name>
<evidence type="ECO:0000313" key="1">
    <source>
        <dbReference type="EMBL" id="JAH46016.1"/>
    </source>
</evidence>
<sequence length="63" mass="6959">MRQDQVFECKNATATGASHNKELTLARTTGLTVDYKKENILAISARVATLSYRSYLPVAKTVL</sequence>
<accession>A0A0E9SXI9</accession>
<proteinExistence type="predicted"/>
<organism evidence="1">
    <name type="scientific">Anguilla anguilla</name>
    <name type="common">European freshwater eel</name>
    <name type="synonym">Muraena anguilla</name>
    <dbReference type="NCBI Taxonomy" id="7936"/>
    <lineage>
        <taxon>Eukaryota</taxon>
        <taxon>Metazoa</taxon>
        <taxon>Chordata</taxon>
        <taxon>Craniata</taxon>
        <taxon>Vertebrata</taxon>
        <taxon>Euteleostomi</taxon>
        <taxon>Actinopterygii</taxon>
        <taxon>Neopterygii</taxon>
        <taxon>Teleostei</taxon>
        <taxon>Anguilliformes</taxon>
        <taxon>Anguillidae</taxon>
        <taxon>Anguilla</taxon>
    </lineage>
</organism>
<protein>
    <submittedName>
        <fullName evidence="1">Uncharacterized protein</fullName>
    </submittedName>
</protein>
<dbReference type="EMBL" id="GBXM01062561">
    <property type="protein sequence ID" value="JAH46016.1"/>
    <property type="molecule type" value="Transcribed_RNA"/>
</dbReference>